<keyword evidence="1" id="KW-0378">Hydrolase</keyword>
<dbReference type="Gene3D" id="1.10.3210.10">
    <property type="entry name" value="Hypothetical protein af1432"/>
    <property type="match status" value="1"/>
</dbReference>
<dbReference type="Proteomes" id="UP000440513">
    <property type="component" value="Unassembled WGS sequence"/>
</dbReference>
<protein>
    <submittedName>
        <fullName evidence="3">HD domain-containing protein</fullName>
    </submittedName>
</protein>
<dbReference type="AlphaFoldDB" id="A0A7X2P4L0"/>
<gene>
    <name evidence="3" type="ORF">FYJ57_11970</name>
</gene>
<keyword evidence="4" id="KW-1185">Reference proteome</keyword>
<dbReference type="GO" id="GO:0016787">
    <property type="term" value="F:hydrolase activity"/>
    <property type="evidence" value="ECO:0007669"/>
    <property type="project" value="UniProtKB-KW"/>
</dbReference>
<dbReference type="SUPFAM" id="SSF109604">
    <property type="entry name" value="HD-domain/PDEase-like"/>
    <property type="match status" value="1"/>
</dbReference>
<dbReference type="GO" id="GO:0031125">
    <property type="term" value="P:rRNA 3'-end processing"/>
    <property type="evidence" value="ECO:0007669"/>
    <property type="project" value="TreeGrafter"/>
</dbReference>
<dbReference type="EMBL" id="VUMS01000025">
    <property type="protein sequence ID" value="MST67413.1"/>
    <property type="molecule type" value="Genomic_DNA"/>
</dbReference>
<feature type="domain" description="HD" evidence="2">
    <location>
        <begin position="208"/>
        <end position="326"/>
    </location>
</feature>
<dbReference type="CDD" id="cd00077">
    <property type="entry name" value="HDc"/>
    <property type="match status" value="1"/>
</dbReference>
<dbReference type="InterPro" id="IPR003607">
    <property type="entry name" value="HD/PDEase_dom"/>
</dbReference>
<dbReference type="Pfam" id="PF01966">
    <property type="entry name" value="HD"/>
    <property type="match status" value="1"/>
</dbReference>
<evidence type="ECO:0000256" key="1">
    <source>
        <dbReference type="ARBA" id="ARBA00022801"/>
    </source>
</evidence>
<comment type="caution">
    <text evidence="3">The sequence shown here is derived from an EMBL/GenBank/DDBJ whole genome shotgun (WGS) entry which is preliminary data.</text>
</comment>
<sequence>MCRKSVVTKRLIFFFCYPYYHPYSNWKLYSHHGGRIKWRNEMHNIRKIKDLDPKCGKIQTLVLYCTKIEEKTTKSNTPSNYLVFYLTDGETDIDAKRWNYSLEDFNNARVPVKIPGVVILKLEIQEYNGQPSYIIHGFTSSDQYPVSLFAKTAPIDTAQIFDNILNDIKQYREPYASLVGAIFEDHHDKLLLWGGAKRNHHNMAGGLLYHICRMHEMATYVSSLYDCDADLLMAGVDLHDIGKLHELFTDDLGSSDLTDEGYLKGHIVLGIEIINSYVQKLALDPTVDILKLEHMILSHHGKLEWGSPVQPAFLEAVILHHLDMIDSQGETFERTKKDAQPGVSRPFTGSMKGNILFNR</sequence>
<evidence type="ECO:0000313" key="4">
    <source>
        <dbReference type="Proteomes" id="UP000440513"/>
    </source>
</evidence>
<organism evidence="3 4">
    <name type="scientific">Oliverpabstia intestinalis</name>
    <dbReference type="NCBI Taxonomy" id="2606633"/>
    <lineage>
        <taxon>Bacteria</taxon>
        <taxon>Bacillati</taxon>
        <taxon>Bacillota</taxon>
        <taxon>Clostridia</taxon>
        <taxon>Lachnospirales</taxon>
        <taxon>Lachnospiraceae</taxon>
        <taxon>Oliverpabstia</taxon>
    </lineage>
</organism>
<reference evidence="3 4" key="1">
    <citation type="submission" date="2019-08" db="EMBL/GenBank/DDBJ databases">
        <title>In-depth cultivation of the pig gut microbiome towards novel bacterial diversity and tailored functional studies.</title>
        <authorList>
            <person name="Wylensek D."/>
            <person name="Hitch T.C.A."/>
            <person name="Clavel T."/>
        </authorList>
    </citation>
    <scope>NUCLEOTIDE SEQUENCE [LARGE SCALE GENOMIC DNA]</scope>
    <source>
        <strain evidence="3 4">BSM-380-WT-5A</strain>
    </source>
</reference>
<accession>A0A7X2P4L0</accession>
<evidence type="ECO:0000259" key="2">
    <source>
        <dbReference type="Pfam" id="PF01966"/>
    </source>
</evidence>
<name>A0A7X2P4L0_9FIRM</name>
<evidence type="ECO:0000313" key="3">
    <source>
        <dbReference type="EMBL" id="MST67413.1"/>
    </source>
</evidence>
<proteinExistence type="predicted"/>
<dbReference type="InterPro" id="IPR006674">
    <property type="entry name" value="HD_domain"/>
</dbReference>
<dbReference type="PANTHER" id="PTHR37294">
    <property type="entry name" value="3'-5' EXORIBONUCLEASE YHAM"/>
    <property type="match status" value="1"/>
</dbReference>
<dbReference type="InterPro" id="IPR050798">
    <property type="entry name" value="YhaM_exoribonuc/phosphodiest"/>
</dbReference>
<dbReference type="PANTHER" id="PTHR37294:SF1">
    <property type="entry name" value="3'-5' EXORIBONUCLEASE YHAM"/>
    <property type="match status" value="1"/>
</dbReference>